<evidence type="ECO:0000256" key="1">
    <source>
        <dbReference type="SAM" id="SignalP"/>
    </source>
</evidence>
<keyword evidence="1" id="KW-0732">Signal</keyword>
<dbReference type="SUPFAM" id="SSF55486">
    <property type="entry name" value="Metalloproteases ('zincins'), catalytic domain"/>
    <property type="match status" value="1"/>
</dbReference>
<sequence>MKSVVCKSYIKTLAAMALLIPFSTQAQAQATIDLLIVYTSGTNDLYAGDPMTRFNHLVQTTNQIYADSGVDLELNIKHTVQVNYTDTNNAENALNDITNGSGAFSSIAGLREVHEADMVVLFRPYHANHGSCGLAWIGGMGTNGDFSAPYIKGYQYSHVAVNSCGDYVTAHELGHNMGLRHSRKQDGSGGTTSYALGHGVNNQFTTIMAYQSEFNVDYWTGKVYKFSNPDVTCMGLPCGVDRNQSQGADARFAINLTGPQIANFYGDPNATVTSELQIVYGQMNDAETEYNTAVQAKLDSDAAYIEKKDAEKAAKGAIKDLKKAASTVTKAYAKTLKDSEKAAKKAASYLQKAEAQQAKANATSNARTQASAEAKYDDYMVLYNDYTAQAAALLASAQSQEPDVTTATDALNAAITDYETKKLATKAEKDQNKLLKTDEKNKKKIWLTLTKQYNNLLKNWS</sequence>
<gene>
    <name evidence="2" type="ORF">Kalk_08295</name>
</gene>
<reference evidence="3" key="1">
    <citation type="submission" date="2017-08" db="EMBL/GenBank/DDBJ databases">
        <title>Direct submision.</title>
        <authorList>
            <person name="Kim S.-J."/>
            <person name="Rhee S.-K."/>
        </authorList>
    </citation>
    <scope>NUCLEOTIDE SEQUENCE [LARGE SCALE GENOMIC DNA]</scope>
    <source>
        <strain evidence="3">GI5</strain>
    </source>
</reference>
<dbReference type="KEGG" id="kak:Kalk_08295"/>
<evidence type="ECO:0000313" key="2">
    <source>
        <dbReference type="EMBL" id="AUM12416.1"/>
    </source>
</evidence>
<dbReference type="GO" id="GO:0008237">
    <property type="term" value="F:metallopeptidase activity"/>
    <property type="evidence" value="ECO:0007669"/>
    <property type="project" value="InterPro"/>
</dbReference>
<evidence type="ECO:0008006" key="4">
    <source>
        <dbReference type="Google" id="ProtNLM"/>
    </source>
</evidence>
<accession>A0A2K9LJ80</accession>
<dbReference type="Gene3D" id="3.40.390.10">
    <property type="entry name" value="Collagenase (Catalytic Domain)"/>
    <property type="match status" value="1"/>
</dbReference>
<name>A0A2K9LJ80_9GAMM</name>
<proteinExistence type="predicted"/>
<protein>
    <recommendedName>
        <fullName evidence="4">Peptidase M12B domain-containing protein</fullName>
    </recommendedName>
</protein>
<evidence type="ECO:0000313" key="3">
    <source>
        <dbReference type="Proteomes" id="UP000235116"/>
    </source>
</evidence>
<feature type="signal peptide" evidence="1">
    <location>
        <begin position="1"/>
        <end position="28"/>
    </location>
</feature>
<keyword evidence="3" id="KW-1185">Reference proteome</keyword>
<dbReference type="OrthoDB" id="7053703at2"/>
<feature type="chain" id="PRO_5014804537" description="Peptidase M12B domain-containing protein" evidence="1">
    <location>
        <begin position="29"/>
        <end position="461"/>
    </location>
</feature>
<dbReference type="RefSeq" id="WP_101893782.1">
    <property type="nucleotide sequence ID" value="NZ_CP022684.1"/>
</dbReference>
<dbReference type="AlphaFoldDB" id="A0A2K9LJ80"/>
<dbReference type="Proteomes" id="UP000235116">
    <property type="component" value="Chromosome"/>
</dbReference>
<organism evidence="2 3">
    <name type="scientific">Ketobacter alkanivorans</name>
    <dbReference type="NCBI Taxonomy" id="1917421"/>
    <lineage>
        <taxon>Bacteria</taxon>
        <taxon>Pseudomonadati</taxon>
        <taxon>Pseudomonadota</taxon>
        <taxon>Gammaproteobacteria</taxon>
        <taxon>Pseudomonadales</taxon>
        <taxon>Ketobacteraceae</taxon>
        <taxon>Ketobacter</taxon>
    </lineage>
</organism>
<dbReference type="Pfam" id="PF13688">
    <property type="entry name" value="Reprolysin_5"/>
    <property type="match status" value="1"/>
</dbReference>
<dbReference type="InterPro" id="IPR024079">
    <property type="entry name" value="MetalloPept_cat_dom_sf"/>
</dbReference>
<dbReference type="EMBL" id="CP022684">
    <property type="protein sequence ID" value="AUM12416.1"/>
    <property type="molecule type" value="Genomic_DNA"/>
</dbReference>